<name>A0A8D8TLZ1_9HEMI</name>
<dbReference type="AlphaFoldDB" id="A0A8D8TLZ1"/>
<reference evidence="1" key="1">
    <citation type="submission" date="2021-05" db="EMBL/GenBank/DDBJ databases">
        <authorList>
            <person name="Alioto T."/>
            <person name="Alioto T."/>
            <person name="Gomez Garrido J."/>
        </authorList>
    </citation>
    <scope>NUCLEOTIDE SEQUENCE</scope>
</reference>
<organism evidence="1">
    <name type="scientific">Cacopsylla melanoneura</name>
    <dbReference type="NCBI Taxonomy" id="428564"/>
    <lineage>
        <taxon>Eukaryota</taxon>
        <taxon>Metazoa</taxon>
        <taxon>Ecdysozoa</taxon>
        <taxon>Arthropoda</taxon>
        <taxon>Hexapoda</taxon>
        <taxon>Insecta</taxon>
        <taxon>Pterygota</taxon>
        <taxon>Neoptera</taxon>
        <taxon>Paraneoptera</taxon>
        <taxon>Hemiptera</taxon>
        <taxon>Sternorrhyncha</taxon>
        <taxon>Psylloidea</taxon>
        <taxon>Psyllidae</taxon>
        <taxon>Psyllinae</taxon>
        <taxon>Cacopsylla</taxon>
    </lineage>
</organism>
<dbReference type="EMBL" id="HBUF01290111">
    <property type="protein sequence ID" value="CAG6689054.1"/>
    <property type="molecule type" value="Transcribed_RNA"/>
</dbReference>
<sequence length="105" mass="12424">MYFSKQFFFHVSDTTRFQLWQVCLREKTCYRLLRQGGTHSPRFSIFLLPLSYIKESKVFVDISSYPVFQISGRTLEPQDSKKSWSRSLVVCVCVCLSVNRISRER</sequence>
<protein>
    <submittedName>
        <fullName evidence="1">Uncharacterized protein</fullName>
    </submittedName>
</protein>
<proteinExistence type="predicted"/>
<evidence type="ECO:0000313" key="1">
    <source>
        <dbReference type="EMBL" id="CAG6689054.1"/>
    </source>
</evidence>
<accession>A0A8D8TLZ1</accession>